<evidence type="ECO:0000256" key="3">
    <source>
        <dbReference type="ARBA" id="ARBA00006742"/>
    </source>
</evidence>
<evidence type="ECO:0000256" key="10">
    <source>
        <dbReference type="ARBA" id="ARBA00022989"/>
    </source>
</evidence>
<proteinExistence type="inferred from homology"/>
<evidence type="ECO:0000256" key="6">
    <source>
        <dbReference type="ARBA" id="ARBA00022448"/>
    </source>
</evidence>
<keyword evidence="10 13" id="KW-1133">Transmembrane helix</keyword>
<dbReference type="NCBIfam" id="TIGR00739">
    <property type="entry name" value="yajC"/>
    <property type="match status" value="1"/>
</dbReference>
<feature type="transmembrane region" description="Helical" evidence="13">
    <location>
        <begin position="18"/>
        <end position="37"/>
    </location>
</feature>
<organism evidence="14 15">
    <name type="scientific">Maritalea porphyrae</name>
    <dbReference type="NCBI Taxonomy" id="880732"/>
    <lineage>
        <taxon>Bacteria</taxon>
        <taxon>Pseudomonadati</taxon>
        <taxon>Pseudomonadota</taxon>
        <taxon>Alphaproteobacteria</taxon>
        <taxon>Hyphomicrobiales</taxon>
        <taxon>Devosiaceae</taxon>
        <taxon>Maritalea</taxon>
    </lineage>
</organism>
<evidence type="ECO:0000256" key="2">
    <source>
        <dbReference type="ARBA" id="ARBA00004162"/>
    </source>
</evidence>
<keyword evidence="8 13" id="KW-0812">Transmembrane</keyword>
<dbReference type="Proteomes" id="UP001161405">
    <property type="component" value="Unassembled WGS sequence"/>
</dbReference>
<accession>A0ABQ5UT05</accession>
<dbReference type="Pfam" id="PF02699">
    <property type="entry name" value="YajC"/>
    <property type="match status" value="1"/>
</dbReference>
<keyword evidence="12 13" id="KW-0472">Membrane</keyword>
<comment type="caution">
    <text evidence="14">The sequence shown here is derived from an EMBL/GenBank/DDBJ whole genome shotgun (WGS) entry which is preliminary data.</text>
</comment>
<gene>
    <name evidence="14" type="primary">YajC</name>
    <name evidence="14" type="ORF">GCM10007879_25920</name>
</gene>
<evidence type="ECO:0000256" key="7">
    <source>
        <dbReference type="ARBA" id="ARBA00022475"/>
    </source>
</evidence>
<keyword evidence="7" id="KW-1003">Cell membrane</keyword>
<dbReference type="EMBL" id="BSNI01000002">
    <property type="protein sequence ID" value="GLQ18343.1"/>
    <property type="molecule type" value="Genomic_DNA"/>
</dbReference>
<reference evidence="14" key="1">
    <citation type="journal article" date="2014" name="Int. J. Syst. Evol. Microbiol.">
        <title>Complete genome of a new Firmicutes species belonging to the dominant human colonic microbiota ('Ruminococcus bicirculans') reveals two chromosomes and a selective capacity to utilize plant glucans.</title>
        <authorList>
            <consortium name="NISC Comparative Sequencing Program"/>
            <person name="Wegmann U."/>
            <person name="Louis P."/>
            <person name="Goesmann A."/>
            <person name="Henrissat B."/>
            <person name="Duncan S.H."/>
            <person name="Flint H.J."/>
        </authorList>
    </citation>
    <scope>NUCLEOTIDE SEQUENCE</scope>
    <source>
        <strain evidence="14">NBRC 107169</strain>
    </source>
</reference>
<evidence type="ECO:0000313" key="15">
    <source>
        <dbReference type="Proteomes" id="UP001161405"/>
    </source>
</evidence>
<comment type="function">
    <text evidence="1">The SecYEG-SecDF-YajC-YidC holo-translocon (HTL) protein secretase/insertase is a supercomplex required for protein secretion, insertion of proteins into membranes, and assembly of membrane protein complexes. While the SecYEG complex is essential for assembly of a number of proteins and complexes, the SecDF-YajC-YidC subcomplex facilitates these functions.</text>
</comment>
<evidence type="ECO:0000256" key="11">
    <source>
        <dbReference type="ARBA" id="ARBA00023010"/>
    </source>
</evidence>
<dbReference type="RefSeq" id="WP_284365214.1">
    <property type="nucleotide sequence ID" value="NZ_BSNI01000002.1"/>
</dbReference>
<dbReference type="PANTHER" id="PTHR33909">
    <property type="entry name" value="SEC TRANSLOCON ACCESSORY COMPLEX SUBUNIT YAJC"/>
    <property type="match status" value="1"/>
</dbReference>
<evidence type="ECO:0000256" key="12">
    <source>
        <dbReference type="ARBA" id="ARBA00023136"/>
    </source>
</evidence>
<sequence length="116" mass="12788">MFVTPAFAQAAAPGAADYLTSLMPILLIIPIFYFLIIRPQQKRVKEQANMLEAIRRNDTIVTSGGLVGKVVRVHEEAGELEVELAKDVRVKVVRSMVADVRTKAEPVNDNKTAAKK</sequence>
<evidence type="ECO:0000256" key="9">
    <source>
        <dbReference type="ARBA" id="ARBA00022927"/>
    </source>
</evidence>
<comment type="subunit">
    <text evidence="4">Part of the SecDF-YidC-YajC translocase complex. The SecDF-YidC-YajC translocase forms a supercomplex with SecYEG, called the holo-translocon (HTL).</text>
</comment>
<keyword evidence="11" id="KW-0811">Translocation</keyword>
<comment type="similarity">
    <text evidence="3">Belongs to the YajC family.</text>
</comment>
<evidence type="ECO:0000256" key="13">
    <source>
        <dbReference type="SAM" id="Phobius"/>
    </source>
</evidence>
<dbReference type="SMART" id="SM01323">
    <property type="entry name" value="YajC"/>
    <property type="match status" value="1"/>
</dbReference>
<keyword evidence="15" id="KW-1185">Reference proteome</keyword>
<evidence type="ECO:0000256" key="8">
    <source>
        <dbReference type="ARBA" id="ARBA00022692"/>
    </source>
</evidence>
<keyword evidence="9" id="KW-0653">Protein transport</keyword>
<evidence type="ECO:0000256" key="4">
    <source>
        <dbReference type="ARBA" id="ARBA00011718"/>
    </source>
</evidence>
<reference evidence="14" key="2">
    <citation type="submission" date="2023-01" db="EMBL/GenBank/DDBJ databases">
        <title>Draft genome sequence of Maritalea porphyrae strain NBRC 107169.</title>
        <authorList>
            <person name="Sun Q."/>
            <person name="Mori K."/>
        </authorList>
    </citation>
    <scope>NUCLEOTIDE SEQUENCE</scope>
    <source>
        <strain evidence="14">NBRC 107169</strain>
    </source>
</reference>
<comment type="subcellular location">
    <subcellularLocation>
        <location evidence="2">Cell membrane</location>
        <topology evidence="2">Single-pass membrane protein</topology>
    </subcellularLocation>
</comment>
<dbReference type="PRINTS" id="PR01853">
    <property type="entry name" value="YAJCTRNLCASE"/>
</dbReference>
<evidence type="ECO:0000256" key="1">
    <source>
        <dbReference type="ARBA" id="ARBA00002061"/>
    </source>
</evidence>
<evidence type="ECO:0000313" key="14">
    <source>
        <dbReference type="EMBL" id="GLQ18343.1"/>
    </source>
</evidence>
<name>A0ABQ5UT05_9HYPH</name>
<keyword evidence="6" id="KW-0813">Transport</keyword>
<evidence type="ECO:0000256" key="5">
    <source>
        <dbReference type="ARBA" id="ARBA00014962"/>
    </source>
</evidence>
<protein>
    <recommendedName>
        <fullName evidence="5">Sec translocon accessory complex subunit YajC</fullName>
    </recommendedName>
</protein>
<dbReference type="PANTHER" id="PTHR33909:SF1">
    <property type="entry name" value="SEC TRANSLOCON ACCESSORY COMPLEX SUBUNIT YAJC"/>
    <property type="match status" value="1"/>
</dbReference>
<dbReference type="InterPro" id="IPR003849">
    <property type="entry name" value="Preprotein_translocase_YajC"/>
</dbReference>